<dbReference type="InParanoid" id="A0A554MVC8"/>
<dbReference type="AlphaFoldDB" id="A0A554MVC8"/>
<name>A0A554MVC8_9EURY</name>
<comment type="caution">
    <text evidence="1">The sequence shown here is derived from an EMBL/GenBank/DDBJ whole genome shotgun (WGS) entry which is preliminary data.</text>
</comment>
<gene>
    <name evidence="1" type="ORF">DP107_18420</name>
</gene>
<evidence type="ECO:0000313" key="2">
    <source>
        <dbReference type="Proteomes" id="UP000319894"/>
    </source>
</evidence>
<dbReference type="RefSeq" id="WP_144263564.1">
    <property type="nucleotide sequence ID" value="NZ_QMDX01000027.1"/>
</dbReference>
<protein>
    <submittedName>
        <fullName evidence="1">Transcriptional regulator</fullName>
    </submittedName>
</protein>
<dbReference type="OrthoDB" id="195102at2157"/>
<dbReference type="InterPro" id="IPR036388">
    <property type="entry name" value="WH-like_DNA-bd_sf"/>
</dbReference>
<keyword evidence="2" id="KW-1185">Reference proteome</keyword>
<dbReference type="InterPro" id="IPR036390">
    <property type="entry name" value="WH_DNA-bd_sf"/>
</dbReference>
<dbReference type="EMBL" id="QMDX01000027">
    <property type="protein sequence ID" value="TSD08750.1"/>
    <property type="molecule type" value="Genomic_DNA"/>
</dbReference>
<dbReference type="Proteomes" id="UP000319894">
    <property type="component" value="Unassembled WGS sequence"/>
</dbReference>
<dbReference type="Gene3D" id="1.10.10.10">
    <property type="entry name" value="Winged helix-like DNA-binding domain superfamily/Winged helix DNA-binding domain"/>
    <property type="match status" value="1"/>
</dbReference>
<reference evidence="1 2" key="1">
    <citation type="submission" date="2018-06" db="EMBL/GenBank/DDBJ databases">
        <title>Natronomonas sp. F16-60 a new haloarchaeon isolated from a solar saltern of Isla Cristina, Huelva, Spain.</title>
        <authorList>
            <person name="Duran-Viseras A."/>
            <person name="Sanchez-Porro C."/>
            <person name="Ventosa A."/>
        </authorList>
    </citation>
    <scope>NUCLEOTIDE SEQUENCE [LARGE SCALE GENOMIC DNA]</scope>
    <source>
        <strain evidence="1 2">F16-60</strain>
    </source>
</reference>
<sequence length="132" mass="15214">MSTSDNTPGDLESVRERLNVIIQETRFALLQDIIGHPSELPTLRELDSVNPGKSQTMIPQHLQQLVDAGIVEEVLLSESRRQNDLPYKFCGINESSRQFFEEHKILRAQDTLHKIYDRVEKPDNINRYETAP</sequence>
<organism evidence="1 2">
    <name type="scientific">Haloglomus irregulare</name>
    <dbReference type="NCBI Taxonomy" id="2234134"/>
    <lineage>
        <taxon>Archaea</taxon>
        <taxon>Methanobacteriati</taxon>
        <taxon>Methanobacteriota</taxon>
        <taxon>Stenosarchaea group</taxon>
        <taxon>Halobacteria</taxon>
        <taxon>Halobacteriales</taxon>
        <taxon>Natronomonadaceae</taxon>
        <taxon>Haloglomus</taxon>
    </lineage>
</organism>
<proteinExistence type="predicted"/>
<evidence type="ECO:0000313" key="1">
    <source>
        <dbReference type="EMBL" id="TSD08750.1"/>
    </source>
</evidence>
<accession>A0A554MVC8</accession>
<dbReference type="SUPFAM" id="SSF46785">
    <property type="entry name" value="Winged helix' DNA-binding domain"/>
    <property type="match status" value="1"/>
</dbReference>